<name>A0A5K7X5C4_9BACT</name>
<feature type="chain" id="PRO_5024926897" evidence="2">
    <location>
        <begin position="30"/>
        <end position="299"/>
    </location>
</feature>
<organism evidence="4 5">
    <name type="scientific">Lacipirellula parvula</name>
    <dbReference type="NCBI Taxonomy" id="2650471"/>
    <lineage>
        <taxon>Bacteria</taxon>
        <taxon>Pseudomonadati</taxon>
        <taxon>Planctomycetota</taxon>
        <taxon>Planctomycetia</taxon>
        <taxon>Pirellulales</taxon>
        <taxon>Lacipirellulaceae</taxon>
        <taxon>Lacipirellula</taxon>
    </lineage>
</organism>
<sequence>MARFNVASLTPLAMLSIVLLLLAPTHASAAEPTVHRDLPYAKHADAAKNSTSLDLYVPPDAKSAPIVVWIHGGGWRHGDKRMVALKPAYFCDQGMILASINYRLQPATDYRGQAADVAAAIRWLVDHAAEYGGDPQRIILLGHSAGAHLAALVATDHSYLEAAKIDPKVLRGVILLDGAGYNVPRQIKEAMLPALKKLYRDAFGDDPEVWQAASPLHHVEEGGTYPPVLILYVASRRDSSSQSVALSDRLRAVGGESEAIGYADKTHATINREFGAAEDEPTVAAQKFLNRVLTISPAP</sequence>
<feature type="domain" description="BD-FAE-like" evidence="3">
    <location>
        <begin position="53"/>
        <end position="232"/>
    </location>
</feature>
<dbReference type="InterPro" id="IPR049492">
    <property type="entry name" value="BD-FAE-like_dom"/>
</dbReference>
<keyword evidence="1" id="KW-0378">Hydrolase</keyword>
<dbReference type="SUPFAM" id="SSF53474">
    <property type="entry name" value="alpha/beta-Hydrolases"/>
    <property type="match status" value="1"/>
</dbReference>
<accession>A0A5K7X5C4</accession>
<dbReference type="KEGG" id="lpav:PLANPX_1342"/>
<dbReference type="InterPro" id="IPR029058">
    <property type="entry name" value="AB_hydrolase_fold"/>
</dbReference>
<keyword evidence="5" id="KW-1185">Reference proteome</keyword>
<dbReference type="GO" id="GO:0016787">
    <property type="term" value="F:hydrolase activity"/>
    <property type="evidence" value="ECO:0007669"/>
    <property type="project" value="UniProtKB-KW"/>
</dbReference>
<dbReference type="Gene3D" id="3.40.50.1820">
    <property type="entry name" value="alpha/beta hydrolase"/>
    <property type="match status" value="1"/>
</dbReference>
<dbReference type="Proteomes" id="UP000326837">
    <property type="component" value="Chromosome"/>
</dbReference>
<evidence type="ECO:0000259" key="3">
    <source>
        <dbReference type="Pfam" id="PF20434"/>
    </source>
</evidence>
<gene>
    <name evidence="4" type="ORF">PLANPX_1342</name>
</gene>
<keyword evidence="2" id="KW-0732">Signal</keyword>
<dbReference type="PANTHER" id="PTHR48081">
    <property type="entry name" value="AB HYDROLASE SUPERFAMILY PROTEIN C4A8.06C"/>
    <property type="match status" value="1"/>
</dbReference>
<evidence type="ECO:0000256" key="2">
    <source>
        <dbReference type="SAM" id="SignalP"/>
    </source>
</evidence>
<evidence type="ECO:0000313" key="4">
    <source>
        <dbReference type="EMBL" id="BBO31730.1"/>
    </source>
</evidence>
<dbReference type="AlphaFoldDB" id="A0A5K7X5C4"/>
<feature type="signal peptide" evidence="2">
    <location>
        <begin position="1"/>
        <end position="29"/>
    </location>
</feature>
<dbReference type="EMBL" id="AP021861">
    <property type="protein sequence ID" value="BBO31730.1"/>
    <property type="molecule type" value="Genomic_DNA"/>
</dbReference>
<dbReference type="Pfam" id="PF20434">
    <property type="entry name" value="BD-FAE"/>
    <property type="match status" value="1"/>
</dbReference>
<dbReference type="RefSeq" id="WP_152097818.1">
    <property type="nucleotide sequence ID" value="NZ_AP021861.1"/>
</dbReference>
<proteinExistence type="predicted"/>
<dbReference type="PANTHER" id="PTHR48081:SF33">
    <property type="entry name" value="KYNURENINE FORMAMIDASE"/>
    <property type="match status" value="1"/>
</dbReference>
<protein>
    <submittedName>
        <fullName evidence="4">Putative esterase/lipase</fullName>
    </submittedName>
</protein>
<dbReference type="InterPro" id="IPR050300">
    <property type="entry name" value="GDXG_lipolytic_enzyme"/>
</dbReference>
<evidence type="ECO:0000256" key="1">
    <source>
        <dbReference type="ARBA" id="ARBA00022801"/>
    </source>
</evidence>
<evidence type="ECO:0000313" key="5">
    <source>
        <dbReference type="Proteomes" id="UP000326837"/>
    </source>
</evidence>
<reference evidence="5" key="1">
    <citation type="submission" date="2019-10" db="EMBL/GenBank/DDBJ databases">
        <title>Lacipirellula parvula gen. nov., sp. nov., representing a lineage of planctomycetes widespread in freshwater anoxic habitats, and description of the family Lacipirellulaceae.</title>
        <authorList>
            <person name="Dedysh S.N."/>
            <person name="Kulichevskaya I.S."/>
            <person name="Beletsky A.V."/>
            <person name="Rakitin A.L."/>
            <person name="Mardanov A.V."/>
            <person name="Ivanova A.A."/>
            <person name="Saltykova V.X."/>
            <person name="Rijpstra W.I.C."/>
            <person name="Sinninghe Damste J.S."/>
            <person name="Ravin N.V."/>
        </authorList>
    </citation>
    <scope>NUCLEOTIDE SEQUENCE [LARGE SCALE GENOMIC DNA]</scope>
    <source>
        <strain evidence="5">PX69</strain>
    </source>
</reference>